<feature type="transmembrane region" description="Helical" evidence="7">
    <location>
        <begin position="228"/>
        <end position="254"/>
    </location>
</feature>
<evidence type="ECO:0000259" key="8">
    <source>
        <dbReference type="Pfam" id="PF00884"/>
    </source>
</evidence>
<evidence type="ECO:0000313" key="9">
    <source>
        <dbReference type="EMBL" id="RAN61787.1"/>
    </source>
</evidence>
<feature type="transmembrane region" description="Helical" evidence="7">
    <location>
        <begin position="261"/>
        <end position="281"/>
    </location>
</feature>
<evidence type="ECO:0000256" key="5">
    <source>
        <dbReference type="ARBA" id="ARBA00022989"/>
    </source>
</evidence>
<proteinExistence type="predicted"/>
<feature type="transmembrane region" description="Helical" evidence="7">
    <location>
        <begin position="287"/>
        <end position="310"/>
    </location>
</feature>
<evidence type="ECO:0000256" key="6">
    <source>
        <dbReference type="ARBA" id="ARBA00023136"/>
    </source>
</evidence>
<feature type="transmembrane region" description="Helical" evidence="7">
    <location>
        <begin position="317"/>
        <end position="335"/>
    </location>
</feature>
<dbReference type="AlphaFoldDB" id="A0A328KH74"/>
<accession>A0A328KH74</accession>
<feature type="transmembrane region" description="Helical" evidence="7">
    <location>
        <begin position="364"/>
        <end position="385"/>
    </location>
</feature>
<dbReference type="CDD" id="cd16015">
    <property type="entry name" value="LTA_synthase"/>
    <property type="match status" value="1"/>
</dbReference>
<dbReference type="RefSeq" id="WP_112790553.1">
    <property type="nucleotide sequence ID" value="NZ_NAQV01000043.1"/>
</dbReference>
<dbReference type="InterPro" id="IPR017850">
    <property type="entry name" value="Alkaline_phosphatase_core_sf"/>
</dbReference>
<organism evidence="9 10">
    <name type="scientific">Dolosigranulum pigrum</name>
    <dbReference type="NCBI Taxonomy" id="29394"/>
    <lineage>
        <taxon>Bacteria</taxon>
        <taxon>Bacillati</taxon>
        <taxon>Bacillota</taxon>
        <taxon>Bacilli</taxon>
        <taxon>Lactobacillales</taxon>
        <taxon>Carnobacteriaceae</taxon>
        <taxon>Dolosigranulum</taxon>
    </lineage>
</organism>
<evidence type="ECO:0000256" key="7">
    <source>
        <dbReference type="SAM" id="Phobius"/>
    </source>
</evidence>
<keyword evidence="5 7" id="KW-1133">Transmembrane helix</keyword>
<comment type="pathway">
    <text evidence="2">Cell wall biogenesis; lipoteichoic acid biosynthesis.</text>
</comment>
<dbReference type="InterPro" id="IPR000917">
    <property type="entry name" value="Sulfatase_N"/>
</dbReference>
<sequence>MKNMTQYPHISKIVSILFVSFVVLFIYIFRSEFYTGIEGSTMRIVSLDKNNEEALGHYQDLRNIKINGSNVDMNQSMVETDQTHLMTTGTRGIIMEGPNQEVRFPISSVSTLSFDYVSGSYHGIIQIYIDDQLIEEMDTYTEYYHTNYYYNDLSTGIGISRHNIGWYLAVMVTVFAGVYLIKHNLWKNDHFKWKLTLIGILTVGLYGVLKIISRFYHVNSIHWLTSTFSIHSVTVGIGLIGIFLLINSTVLEVLLKHYVEWLRVVYLGIPFFVLYLLQAAWSTYQDIASPFFMINILLISIIIVVLSLFLTSIRMASVVLVAIAYGTSIINKILIDTRNIPLQSYHLRQVQDGLNVADTVVIELNHQVIIMTLFSTLFLMGIISLPLKRQTIPQIKTWQLSLVGVVSLLLLPFMTTTVTSQVETEFYFWRMANSYAEKGFLFSFIELYNRSKITEPDNYSIAKAEEILQEYPDNLATGLQPNIVLIQNESLYDFNSFEGMELMPNPFVHMHRAAEEGIAGDLTVSVYGGGTANSEYEVLSSHALSIFPLGTFPFQQLLNKSNRRPSIATELANQGYKTIGMHPQTLTNYNRDNAWMNLGINETYFTDSTPDIASFVEYDHVRNYVSDATLYQGTMNLINDREEPIFSFVATMQGHGGYDQPEANREVLVNGDADLLQESVYFSTMKESDEGFGQLMDQLNQSDEPTIVMMYGDHQPTLSDEFYNKYMPGAEIPYQYKTNYVIWANFDLPEKDYGTISPNYLMPVLLDVLAETDYALDVNSFYQFLLEAMDTMPVMTTWGYYDPNTDEYVENPVDDEVFSQYSILQYYRAIDKRYLIEPTEN</sequence>
<feature type="transmembrane region" description="Helical" evidence="7">
    <location>
        <begin position="397"/>
        <end position="414"/>
    </location>
</feature>
<dbReference type="Pfam" id="PF00884">
    <property type="entry name" value="Sulfatase"/>
    <property type="match status" value="1"/>
</dbReference>
<dbReference type="PANTHER" id="PTHR47371:SF3">
    <property type="entry name" value="PHOSPHOGLYCEROL TRANSFERASE I"/>
    <property type="match status" value="1"/>
</dbReference>
<comment type="subcellular location">
    <subcellularLocation>
        <location evidence="1">Cell membrane</location>
        <topology evidence="1">Multi-pass membrane protein</topology>
    </subcellularLocation>
</comment>
<keyword evidence="6 7" id="KW-0472">Membrane</keyword>
<evidence type="ECO:0000313" key="10">
    <source>
        <dbReference type="Proteomes" id="UP000249099"/>
    </source>
</evidence>
<dbReference type="EMBL" id="NAQV01000043">
    <property type="protein sequence ID" value="RAN61787.1"/>
    <property type="molecule type" value="Genomic_DNA"/>
</dbReference>
<feature type="domain" description="Sulfatase N-terminal" evidence="8">
    <location>
        <begin position="481"/>
        <end position="769"/>
    </location>
</feature>
<dbReference type="InterPro" id="IPR050448">
    <property type="entry name" value="OpgB/LTA_synthase_biosynth"/>
</dbReference>
<evidence type="ECO:0000256" key="1">
    <source>
        <dbReference type="ARBA" id="ARBA00004651"/>
    </source>
</evidence>
<dbReference type="PANTHER" id="PTHR47371">
    <property type="entry name" value="LIPOTEICHOIC ACID SYNTHASE"/>
    <property type="match status" value="1"/>
</dbReference>
<dbReference type="GO" id="GO:0005886">
    <property type="term" value="C:plasma membrane"/>
    <property type="evidence" value="ECO:0007669"/>
    <property type="project" value="UniProtKB-SubCell"/>
</dbReference>
<feature type="transmembrane region" description="Helical" evidence="7">
    <location>
        <begin position="164"/>
        <end position="181"/>
    </location>
</feature>
<feature type="transmembrane region" description="Helical" evidence="7">
    <location>
        <begin position="193"/>
        <end position="216"/>
    </location>
</feature>
<dbReference type="Proteomes" id="UP000249099">
    <property type="component" value="Unassembled WGS sequence"/>
</dbReference>
<keyword evidence="4 7" id="KW-0812">Transmembrane</keyword>
<gene>
    <name evidence="9" type="ORF">B8A44_09070</name>
</gene>
<evidence type="ECO:0000256" key="2">
    <source>
        <dbReference type="ARBA" id="ARBA00004936"/>
    </source>
</evidence>
<reference evidence="9 10" key="1">
    <citation type="submission" date="2017-03" db="EMBL/GenBank/DDBJ databases">
        <title>wgs assembly of Dolosigranulum pigrum KPL CDC strains.</title>
        <authorList>
            <person name="Brugger S.D."/>
            <person name="Pettigrew M."/>
            <person name="Kong Y."/>
            <person name="Lemon K.P."/>
        </authorList>
    </citation>
    <scope>NUCLEOTIDE SEQUENCE [LARGE SCALE GENOMIC DNA]</scope>
    <source>
        <strain evidence="9 10">KPL1931_CDC4294-98</strain>
    </source>
</reference>
<dbReference type="Gene3D" id="3.40.720.10">
    <property type="entry name" value="Alkaline Phosphatase, subunit A"/>
    <property type="match status" value="1"/>
</dbReference>
<keyword evidence="3" id="KW-1003">Cell membrane</keyword>
<evidence type="ECO:0000256" key="3">
    <source>
        <dbReference type="ARBA" id="ARBA00022475"/>
    </source>
</evidence>
<feature type="transmembrane region" description="Helical" evidence="7">
    <location>
        <begin position="12"/>
        <end position="29"/>
    </location>
</feature>
<comment type="caution">
    <text evidence="9">The sequence shown here is derived from an EMBL/GenBank/DDBJ whole genome shotgun (WGS) entry which is preliminary data.</text>
</comment>
<dbReference type="SUPFAM" id="SSF53649">
    <property type="entry name" value="Alkaline phosphatase-like"/>
    <property type="match status" value="1"/>
</dbReference>
<name>A0A328KH74_9LACT</name>
<evidence type="ECO:0000256" key="4">
    <source>
        <dbReference type="ARBA" id="ARBA00022692"/>
    </source>
</evidence>
<protein>
    <recommendedName>
        <fullName evidence="8">Sulfatase N-terminal domain-containing protein</fullName>
    </recommendedName>
</protein>